<dbReference type="InterPro" id="IPR050237">
    <property type="entry name" value="ATP-dep_AMP-bd_enzyme"/>
</dbReference>
<dbReference type="Pfam" id="PF00501">
    <property type="entry name" value="AMP-binding"/>
    <property type="match status" value="1"/>
</dbReference>
<dbReference type="Gene3D" id="3.30.300.30">
    <property type="match status" value="1"/>
</dbReference>
<dbReference type="InterPro" id="IPR025110">
    <property type="entry name" value="AMP-bd_C"/>
</dbReference>
<name>A0A6B0ST90_9EURY</name>
<organism evidence="4 5">
    <name type="scientific">Halobaculum saliterrae</name>
    <dbReference type="NCBI Taxonomy" id="2073113"/>
    <lineage>
        <taxon>Archaea</taxon>
        <taxon>Methanobacteriati</taxon>
        <taxon>Methanobacteriota</taxon>
        <taxon>Stenosarchaea group</taxon>
        <taxon>Halobacteria</taxon>
        <taxon>Halobacteriales</taxon>
        <taxon>Haloferacaceae</taxon>
        <taxon>Halobaculum</taxon>
    </lineage>
</organism>
<dbReference type="OrthoDB" id="35688at2157"/>
<feature type="compositionally biased region" description="Acidic residues" evidence="1">
    <location>
        <begin position="615"/>
        <end position="625"/>
    </location>
</feature>
<dbReference type="GO" id="GO:0016878">
    <property type="term" value="F:acid-thiol ligase activity"/>
    <property type="evidence" value="ECO:0007669"/>
    <property type="project" value="UniProtKB-ARBA"/>
</dbReference>
<feature type="domain" description="AMP-dependent synthetase/ligase" evidence="2">
    <location>
        <begin position="6"/>
        <end position="434"/>
    </location>
</feature>
<evidence type="ECO:0000259" key="3">
    <source>
        <dbReference type="Pfam" id="PF13193"/>
    </source>
</evidence>
<accession>A0A6B0ST90</accession>
<dbReference type="InterPro" id="IPR045851">
    <property type="entry name" value="AMP-bd_C_sf"/>
</dbReference>
<dbReference type="InterPro" id="IPR000873">
    <property type="entry name" value="AMP-dep_synth/lig_dom"/>
</dbReference>
<reference evidence="4 5" key="1">
    <citation type="submission" date="2019-12" db="EMBL/GenBank/DDBJ databases">
        <title>Isolation and characterization of three novel carbon monoxide-oxidizing members of Halobacteria from salione crusts and soils.</title>
        <authorList>
            <person name="Myers M.R."/>
            <person name="King G.M."/>
        </authorList>
    </citation>
    <scope>NUCLEOTIDE SEQUENCE [LARGE SCALE GENOMIC DNA]</scope>
    <source>
        <strain evidence="4 5">WSA2</strain>
    </source>
</reference>
<proteinExistence type="predicted"/>
<gene>
    <name evidence="4" type="ORF">GRX01_12565</name>
</gene>
<dbReference type="Pfam" id="PF13193">
    <property type="entry name" value="AMP-binding_C"/>
    <property type="match status" value="1"/>
</dbReference>
<protein>
    <submittedName>
        <fullName evidence="4">AMP-binding protein</fullName>
    </submittedName>
</protein>
<dbReference type="Proteomes" id="UP000437065">
    <property type="component" value="Unassembled WGS sequence"/>
</dbReference>
<dbReference type="PANTHER" id="PTHR43767">
    <property type="entry name" value="LONG-CHAIN-FATTY-ACID--COA LIGASE"/>
    <property type="match status" value="1"/>
</dbReference>
<dbReference type="EMBL" id="WUUS01000007">
    <property type="protein sequence ID" value="MXR42168.1"/>
    <property type="molecule type" value="Genomic_DNA"/>
</dbReference>
<keyword evidence="5" id="KW-1185">Reference proteome</keyword>
<feature type="compositionally biased region" description="Gly residues" evidence="1">
    <location>
        <begin position="626"/>
        <end position="637"/>
    </location>
</feature>
<feature type="domain" description="AMP-binding enzyme C-terminal" evidence="3">
    <location>
        <begin position="485"/>
        <end position="564"/>
    </location>
</feature>
<dbReference type="InterPro" id="IPR042099">
    <property type="entry name" value="ANL_N_sf"/>
</dbReference>
<feature type="region of interest" description="Disordered" evidence="1">
    <location>
        <begin position="569"/>
        <end position="658"/>
    </location>
</feature>
<dbReference type="RefSeq" id="WP_159667909.1">
    <property type="nucleotide sequence ID" value="NZ_WUUS01000007.1"/>
</dbReference>
<dbReference type="InterPro" id="IPR020845">
    <property type="entry name" value="AMP-binding_CS"/>
</dbReference>
<comment type="caution">
    <text evidence="4">The sequence shown here is derived from an EMBL/GenBank/DDBJ whole genome shotgun (WGS) entry which is preliminary data.</text>
</comment>
<evidence type="ECO:0000313" key="4">
    <source>
        <dbReference type="EMBL" id="MXR42168.1"/>
    </source>
</evidence>
<dbReference type="AlphaFoldDB" id="A0A6B0ST90"/>
<dbReference type="Gene3D" id="3.40.50.12780">
    <property type="entry name" value="N-terminal domain of ligase-like"/>
    <property type="match status" value="1"/>
</dbReference>
<feature type="region of interest" description="Disordered" evidence="1">
    <location>
        <begin position="118"/>
        <end position="207"/>
    </location>
</feature>
<feature type="compositionally biased region" description="Acidic residues" evidence="1">
    <location>
        <begin position="642"/>
        <end position="658"/>
    </location>
</feature>
<feature type="compositionally biased region" description="Acidic residues" evidence="1">
    <location>
        <begin position="124"/>
        <end position="142"/>
    </location>
</feature>
<feature type="compositionally biased region" description="Basic and acidic residues" evidence="1">
    <location>
        <begin position="569"/>
        <end position="586"/>
    </location>
</feature>
<dbReference type="PROSITE" id="PS00455">
    <property type="entry name" value="AMP_BINDING"/>
    <property type="match status" value="1"/>
</dbReference>
<dbReference type="PANTHER" id="PTHR43767:SF1">
    <property type="entry name" value="NONRIBOSOMAL PEPTIDE SYNTHASE PES1 (EUROFUNG)-RELATED"/>
    <property type="match status" value="1"/>
</dbReference>
<evidence type="ECO:0000259" key="2">
    <source>
        <dbReference type="Pfam" id="PF00501"/>
    </source>
</evidence>
<evidence type="ECO:0000313" key="5">
    <source>
        <dbReference type="Proteomes" id="UP000437065"/>
    </source>
</evidence>
<feature type="compositionally biased region" description="Acidic residues" evidence="1">
    <location>
        <begin position="157"/>
        <end position="170"/>
    </location>
</feature>
<dbReference type="SUPFAM" id="SSF56801">
    <property type="entry name" value="Acetyl-CoA synthetase-like"/>
    <property type="match status" value="1"/>
</dbReference>
<evidence type="ECO:0000256" key="1">
    <source>
        <dbReference type="SAM" id="MobiDB-lite"/>
    </source>
</evidence>
<sequence>MRDWLSHRVAATPDAEALVLAASGESLTYADLDAHVEALSARLAGLGIEPGDHLAVVLGNRTEYVALVHAAMRLGVRLVPCSDRLTAAELEPQLAAADATALVCGDDTEAVAVAAALGGGTDGSDADGGDPDEGAGGDDDDATTPTGWRSVAGFEPADVDADIPGEDGDGADTGTVTDVPGEVRADAPGEEATASTVPVVSVDDPDDDRVVDIDAAPEGDVPSVRWGRGDALVMLFTSGSTGKPKLVPLSMGNVLASATASAFRLGVLPDDRYLATLSLHHTGGIMPLYRATLYGTSVVLRETFDAGAAVDDIRRYDVTGVSLVPTMLSRMLDARGTLPDSLRAVLLGGAPASDALIERCRDFSVPVHPTWGMTEAASQIATARPREAFDRLGTVGRPLLWADVTVRDENGARLPAGETGELVVSGPSIAAEYYGDADATDAAVTEDGALRTGDVGYRDEDGYVYVLNRVDDRIISGGENVDPGEVAAAIREHPGVEDVAVAGLPDEEWGERVAALVVPAEQAATAEDRPTAAAIESFCRERLAGFKIPRTIAFAEALPRTVSGTVERPAVRDRLERARDADRGAADPDDAGEIADPERRTARSEGAGDGADSADSTDSEDDADGGDGTGGPNGADGSGDPDAVDTAEGTDEVPDDEE</sequence>